<dbReference type="EMBL" id="MU971459">
    <property type="protein sequence ID" value="KAK9234630.1"/>
    <property type="molecule type" value="Genomic_DNA"/>
</dbReference>
<evidence type="ECO:0000313" key="2">
    <source>
        <dbReference type="Proteomes" id="UP001433508"/>
    </source>
</evidence>
<reference evidence="2" key="1">
    <citation type="journal article" date="2024" name="Front. Bioeng. Biotechnol.">
        <title>Genome-scale model development and genomic sequencing of the oleaginous clade Lipomyces.</title>
        <authorList>
            <person name="Czajka J.J."/>
            <person name="Han Y."/>
            <person name="Kim J."/>
            <person name="Mondo S.J."/>
            <person name="Hofstad B.A."/>
            <person name="Robles A."/>
            <person name="Haridas S."/>
            <person name="Riley R."/>
            <person name="LaButti K."/>
            <person name="Pangilinan J."/>
            <person name="Andreopoulos W."/>
            <person name="Lipzen A."/>
            <person name="Yan J."/>
            <person name="Wang M."/>
            <person name="Ng V."/>
            <person name="Grigoriev I.V."/>
            <person name="Spatafora J.W."/>
            <person name="Magnuson J.K."/>
            <person name="Baker S.E."/>
            <person name="Pomraning K.R."/>
        </authorList>
    </citation>
    <scope>NUCLEOTIDE SEQUENCE [LARGE SCALE GENOMIC DNA]</scope>
    <source>
        <strain evidence="2">CBS 7786</strain>
    </source>
</reference>
<gene>
    <name evidence="1" type="ORF">V1525DRAFT_459239</name>
</gene>
<keyword evidence="2" id="KW-1185">Reference proteome</keyword>
<accession>A0ACC3SSN1</accession>
<proteinExistence type="predicted"/>
<protein>
    <submittedName>
        <fullName evidence="1">Uncharacterized protein</fullName>
    </submittedName>
</protein>
<name>A0ACC3SSN1_LIPKO</name>
<dbReference type="Proteomes" id="UP001433508">
    <property type="component" value="Unassembled WGS sequence"/>
</dbReference>
<comment type="caution">
    <text evidence="1">The sequence shown here is derived from an EMBL/GenBank/DDBJ whole genome shotgun (WGS) entry which is preliminary data.</text>
</comment>
<evidence type="ECO:0000313" key="1">
    <source>
        <dbReference type="EMBL" id="KAK9234630.1"/>
    </source>
</evidence>
<sequence length="664" mass="73408">MEMFVFPANDDGYRKRKKSFKACEQCKKGRRRCQVSTKVSNGQCAKCYRDKLPCSLITEPSVTSPDAVSTASNSNSLPSLTPPNIPASAPSPGIILHPVSTSGPDISLTPALSSGPLLSTQSGSSLQPQPQQAPPDLPQLPPVSAATSTRTSISAVMNPSDSEIRPPAEAIPAETETASVPPRRFISNLDPTSDLVMSGDPDNDRIGIFVSERGLQNNTRRHIFVPPALNSQLLTYLNTLRAFEFPGETERAGLLDIYFKYINSALPIVDRDSFMKQYAKGEHSTTLLHAIVLAACRHFEAGAFLQGVKPRTFAATTHRKIQALLYTELEQDALTLVRIYALLSMHSEGPDGLDQGAKDLAMAFHYAHTLGLHLQRETVSSSADSAPLQRLWLSLWCLDRMSTCVNGRPMNSHPRDVGLAPVDKSTEEYSIVARLTDACREIDWLIDLYRPKGPYSFPDISLNSFLHDDPLPRLVHCVSVILSYKRVYSLTNPSPESVMPTLLSAALDILSILENTRDITPLPVIPYSASLTLTVFLRVYPAHEARTGWRRSCQLLDSLGKYWWIADAMSSMGRTVFRKLEDDYKALSDQLELENRISDIFSGDVQGSSSVLDQASLFGELDKDVVDYWFPNMGLFEQFYGPTVNETAHAPERVQGYQAQMLRV</sequence>
<organism evidence="1 2">
    <name type="scientific">Lipomyces kononenkoae</name>
    <name type="common">Yeast</name>
    <dbReference type="NCBI Taxonomy" id="34357"/>
    <lineage>
        <taxon>Eukaryota</taxon>
        <taxon>Fungi</taxon>
        <taxon>Dikarya</taxon>
        <taxon>Ascomycota</taxon>
        <taxon>Saccharomycotina</taxon>
        <taxon>Lipomycetes</taxon>
        <taxon>Lipomycetales</taxon>
        <taxon>Lipomycetaceae</taxon>
        <taxon>Lipomyces</taxon>
    </lineage>
</organism>